<dbReference type="Pfam" id="PF03466">
    <property type="entry name" value="LysR_substrate"/>
    <property type="match status" value="1"/>
</dbReference>
<dbReference type="SUPFAM" id="SSF46785">
    <property type="entry name" value="Winged helix' DNA-binding domain"/>
    <property type="match status" value="1"/>
</dbReference>
<evidence type="ECO:0000256" key="4">
    <source>
        <dbReference type="ARBA" id="ARBA00023163"/>
    </source>
</evidence>
<dbReference type="EMBL" id="AAOE01000014">
    <property type="protein sequence ID" value="EAR08987.1"/>
    <property type="molecule type" value="Genomic_DNA"/>
</dbReference>
<keyword evidence="7" id="KW-1185">Reference proteome</keyword>
<sequence length="299" mass="33258">MISLKQLNYALAVQHTRHFKQAAERCYVSQSTLSSAIAELESQLGVQIFERDNKKVLITPLGEQILARAQDVINQVQDIEQLAKSRSEPLSQPMKLGVIPTIGPYLLPQVLPALRRQYPDFELSLVESQSADLVDKVRRGVLDTAIIALPYDTEGLLTFPFWEEDFYAICHQDLPLARVDNIDKATLQDTSLLLLDEGHCLTDHALSVCNMPRPTQDKGVAGTSLFTLVQMVAGKMGTTLVPKMALNSFIPNNPELKAMHLDEPGPHRKIAFIIRPNYAGIEDIERLKGIFCEALSASE</sequence>
<evidence type="ECO:0000256" key="3">
    <source>
        <dbReference type="ARBA" id="ARBA00023125"/>
    </source>
</evidence>
<protein>
    <submittedName>
        <fullName evidence="6">Transcriptional regulator, LysR family protein</fullName>
    </submittedName>
</protein>
<keyword evidence="4" id="KW-0804">Transcription</keyword>
<dbReference type="InterPro" id="IPR000847">
    <property type="entry name" value="LysR_HTH_N"/>
</dbReference>
<gene>
    <name evidence="6" type="ORF">MED297_03822</name>
</gene>
<keyword evidence="2" id="KW-0805">Transcription regulation</keyword>
<name>A4BFW9_9GAMM</name>
<dbReference type="FunFam" id="1.10.10.10:FF:000001">
    <property type="entry name" value="LysR family transcriptional regulator"/>
    <property type="match status" value="1"/>
</dbReference>
<dbReference type="PROSITE" id="PS50931">
    <property type="entry name" value="HTH_LYSR"/>
    <property type="match status" value="1"/>
</dbReference>
<dbReference type="AlphaFoldDB" id="A4BFW9"/>
<dbReference type="RefSeq" id="WP_008047576.1">
    <property type="nucleotide sequence ID" value="NZ_CH724154.1"/>
</dbReference>
<evidence type="ECO:0000259" key="5">
    <source>
        <dbReference type="PROSITE" id="PS50931"/>
    </source>
</evidence>
<dbReference type="GO" id="GO:0032993">
    <property type="term" value="C:protein-DNA complex"/>
    <property type="evidence" value="ECO:0007669"/>
    <property type="project" value="TreeGrafter"/>
</dbReference>
<dbReference type="PRINTS" id="PR00039">
    <property type="entry name" value="HTHLYSR"/>
</dbReference>
<evidence type="ECO:0000256" key="1">
    <source>
        <dbReference type="ARBA" id="ARBA00009437"/>
    </source>
</evidence>
<dbReference type="Gene3D" id="1.10.10.10">
    <property type="entry name" value="Winged helix-like DNA-binding domain superfamily/Winged helix DNA-binding domain"/>
    <property type="match status" value="1"/>
</dbReference>
<evidence type="ECO:0000256" key="2">
    <source>
        <dbReference type="ARBA" id="ARBA00023015"/>
    </source>
</evidence>
<dbReference type="InterPro" id="IPR036390">
    <property type="entry name" value="WH_DNA-bd_sf"/>
</dbReference>
<dbReference type="GO" id="GO:0003677">
    <property type="term" value="F:DNA binding"/>
    <property type="evidence" value="ECO:0007669"/>
    <property type="project" value="UniProtKB-KW"/>
</dbReference>
<dbReference type="SUPFAM" id="SSF53850">
    <property type="entry name" value="Periplasmic binding protein-like II"/>
    <property type="match status" value="1"/>
</dbReference>
<reference evidence="6 7" key="1">
    <citation type="submission" date="2006-02" db="EMBL/GenBank/DDBJ databases">
        <authorList>
            <person name="Pinhassi J."/>
            <person name="Pedros-Alio C."/>
            <person name="Ferriera S."/>
            <person name="Johnson J."/>
            <person name="Kravitz S."/>
            <person name="Halpern A."/>
            <person name="Remington K."/>
            <person name="Beeson K."/>
            <person name="Tran B."/>
            <person name="Rogers Y.-H."/>
            <person name="Friedman R."/>
            <person name="Venter J.C."/>
        </authorList>
    </citation>
    <scope>NUCLEOTIDE SEQUENCE [LARGE SCALE GENOMIC DNA]</scope>
    <source>
        <strain evidence="6 7">MED297</strain>
    </source>
</reference>
<keyword evidence="3" id="KW-0238">DNA-binding</keyword>
<dbReference type="InterPro" id="IPR036388">
    <property type="entry name" value="WH-like_DNA-bd_sf"/>
</dbReference>
<dbReference type="InterPro" id="IPR005119">
    <property type="entry name" value="LysR_subst-bd"/>
</dbReference>
<comment type="caution">
    <text evidence="6">The sequence shown here is derived from an EMBL/GenBank/DDBJ whole genome shotgun (WGS) entry which is preliminary data.</text>
</comment>
<dbReference type="HOGENOM" id="CLU_039613_6_4_6"/>
<dbReference type="Pfam" id="PF00126">
    <property type="entry name" value="HTH_1"/>
    <property type="match status" value="1"/>
</dbReference>
<comment type="similarity">
    <text evidence="1">Belongs to the LysR transcriptional regulatory family.</text>
</comment>
<feature type="domain" description="HTH lysR-type" evidence="5">
    <location>
        <begin position="2"/>
        <end position="59"/>
    </location>
</feature>
<accession>A4BFW9</accession>
<dbReference type="OrthoDB" id="9775392at2"/>
<dbReference type="GO" id="GO:0003700">
    <property type="term" value="F:DNA-binding transcription factor activity"/>
    <property type="evidence" value="ECO:0007669"/>
    <property type="project" value="InterPro"/>
</dbReference>
<dbReference type="CDD" id="cd08411">
    <property type="entry name" value="PBP2_OxyR"/>
    <property type="match status" value="1"/>
</dbReference>
<proteinExistence type="inferred from homology"/>
<dbReference type="Gene3D" id="3.40.190.10">
    <property type="entry name" value="Periplasmic binding protein-like II"/>
    <property type="match status" value="2"/>
</dbReference>
<evidence type="ECO:0000313" key="6">
    <source>
        <dbReference type="EMBL" id="EAR08987.1"/>
    </source>
</evidence>
<dbReference type="Proteomes" id="UP000005953">
    <property type="component" value="Unassembled WGS sequence"/>
</dbReference>
<dbReference type="PANTHER" id="PTHR30346">
    <property type="entry name" value="TRANSCRIPTIONAL DUAL REGULATOR HCAR-RELATED"/>
    <property type="match status" value="1"/>
</dbReference>
<evidence type="ECO:0000313" key="7">
    <source>
        <dbReference type="Proteomes" id="UP000005953"/>
    </source>
</evidence>
<dbReference type="STRING" id="314283.MED297_03822"/>
<organism evidence="6 7">
    <name type="scientific">Reinekea blandensis MED297</name>
    <dbReference type="NCBI Taxonomy" id="314283"/>
    <lineage>
        <taxon>Bacteria</taxon>
        <taxon>Pseudomonadati</taxon>
        <taxon>Pseudomonadota</taxon>
        <taxon>Gammaproteobacteria</taxon>
        <taxon>Oceanospirillales</taxon>
        <taxon>Saccharospirillaceae</taxon>
        <taxon>Reinekea</taxon>
    </lineage>
</organism>
<dbReference type="PANTHER" id="PTHR30346:SF10">
    <property type="entry name" value="TRANSCRIPTIONAL REGULATOR OF OXIDATIVE STRESS OXYR"/>
    <property type="match status" value="1"/>
</dbReference>